<keyword evidence="2" id="KW-1185">Reference proteome</keyword>
<proteinExistence type="predicted"/>
<dbReference type="Proteomes" id="UP000272400">
    <property type="component" value="Unassembled WGS sequence"/>
</dbReference>
<dbReference type="OrthoDB" id="4321985at2"/>
<evidence type="ECO:0008006" key="3">
    <source>
        <dbReference type="Google" id="ProtNLM"/>
    </source>
</evidence>
<evidence type="ECO:0000313" key="2">
    <source>
        <dbReference type="Proteomes" id="UP000272400"/>
    </source>
</evidence>
<accession>A0A3N1DDC5</accession>
<reference evidence="1 2" key="1">
    <citation type="submission" date="2018-11" db="EMBL/GenBank/DDBJ databases">
        <title>Sequencing the genomes of 1000 actinobacteria strains.</title>
        <authorList>
            <person name="Klenk H.-P."/>
        </authorList>
    </citation>
    <scope>NUCLEOTIDE SEQUENCE [LARGE SCALE GENOMIC DNA]</scope>
    <source>
        <strain evidence="1 2">DSM 44254</strain>
    </source>
</reference>
<evidence type="ECO:0000313" key="1">
    <source>
        <dbReference type="EMBL" id="ROO91158.1"/>
    </source>
</evidence>
<gene>
    <name evidence="1" type="ORF">EDD29_8905</name>
</gene>
<protein>
    <recommendedName>
        <fullName evidence="3">SCP-2 sterol transfer family protein</fullName>
    </recommendedName>
</protein>
<dbReference type="RefSeq" id="WP_148086299.1">
    <property type="nucleotide sequence ID" value="NZ_RJKE01000001.1"/>
</dbReference>
<dbReference type="EMBL" id="RJKE01000001">
    <property type="protein sequence ID" value="ROO91158.1"/>
    <property type="molecule type" value="Genomic_DNA"/>
</dbReference>
<sequence>MDDAPAESPFSQRVISLTRSWPHLRVERADCGVGVALTVDGGQVAHLHDDDAELLVGRASVDRIRPALECAGRIIPDGPAIRVRLEGESDVKLLLTLLSVAIKARRTEEGNGPWCRVARHRLAVP</sequence>
<name>A0A3N1DDC5_9ACTN</name>
<organism evidence="1 2">
    <name type="scientific">Actinocorallia herbida</name>
    <dbReference type="NCBI Taxonomy" id="58109"/>
    <lineage>
        <taxon>Bacteria</taxon>
        <taxon>Bacillati</taxon>
        <taxon>Actinomycetota</taxon>
        <taxon>Actinomycetes</taxon>
        <taxon>Streptosporangiales</taxon>
        <taxon>Thermomonosporaceae</taxon>
        <taxon>Actinocorallia</taxon>
    </lineage>
</organism>
<dbReference type="AlphaFoldDB" id="A0A3N1DDC5"/>
<comment type="caution">
    <text evidence="1">The sequence shown here is derived from an EMBL/GenBank/DDBJ whole genome shotgun (WGS) entry which is preliminary data.</text>
</comment>